<feature type="signal peptide" evidence="2">
    <location>
        <begin position="1"/>
        <end position="24"/>
    </location>
</feature>
<organism evidence="3 4">
    <name type="scientific">Kribbella shirazensis</name>
    <dbReference type="NCBI Taxonomy" id="1105143"/>
    <lineage>
        <taxon>Bacteria</taxon>
        <taxon>Bacillati</taxon>
        <taxon>Actinomycetota</taxon>
        <taxon>Actinomycetes</taxon>
        <taxon>Propionibacteriales</taxon>
        <taxon>Kribbellaceae</taxon>
        <taxon>Kribbella</taxon>
    </lineage>
</organism>
<gene>
    <name evidence="3" type="ORF">BJY22_002681</name>
</gene>
<sequence length="208" mass="21340">MSTRRLRALGVVAATVLLTGGCAAGTHPGAAAVVGETEISISDVDQTSRAVTAALGQNFNTTATLNTLVSNALVAEVQQQKAISVTPAETVAAARIAVGDDEATYQKFQGDADTRDFLNAVGTASVVTVKLAGGTIEDLGDQAKLQQGVLALRDASKSIDVKIAPRFGKWTDGTLDNTISGSLSDESPQTEAQRKAAENAQQQGQGQG</sequence>
<feature type="region of interest" description="Disordered" evidence="1">
    <location>
        <begin position="174"/>
        <end position="208"/>
    </location>
</feature>
<accession>A0A7X5V976</accession>
<proteinExistence type="predicted"/>
<evidence type="ECO:0000256" key="2">
    <source>
        <dbReference type="SAM" id="SignalP"/>
    </source>
</evidence>
<dbReference type="SUPFAM" id="SSF109998">
    <property type="entry name" value="Triger factor/SurA peptide-binding domain-like"/>
    <property type="match status" value="1"/>
</dbReference>
<feature type="compositionally biased region" description="Polar residues" evidence="1">
    <location>
        <begin position="174"/>
        <end position="191"/>
    </location>
</feature>
<keyword evidence="4" id="KW-1185">Reference proteome</keyword>
<dbReference type="InterPro" id="IPR027304">
    <property type="entry name" value="Trigger_fact/SurA_dom_sf"/>
</dbReference>
<comment type="caution">
    <text evidence="3">The sequence shown here is derived from an EMBL/GenBank/DDBJ whole genome shotgun (WGS) entry which is preliminary data.</text>
</comment>
<feature type="chain" id="PRO_5039215481" description="SurA-like protein" evidence="2">
    <location>
        <begin position="25"/>
        <end position="208"/>
    </location>
</feature>
<keyword evidence="2" id="KW-0732">Signal</keyword>
<dbReference type="Proteomes" id="UP000555407">
    <property type="component" value="Unassembled WGS sequence"/>
</dbReference>
<reference evidence="3 4" key="1">
    <citation type="submission" date="2020-03" db="EMBL/GenBank/DDBJ databases">
        <title>Sequencing the genomes of 1000 actinobacteria strains.</title>
        <authorList>
            <person name="Klenk H.-P."/>
        </authorList>
    </citation>
    <scope>NUCLEOTIDE SEQUENCE [LARGE SCALE GENOMIC DNA]</scope>
    <source>
        <strain evidence="3 4">DSM 45490</strain>
    </source>
</reference>
<name>A0A7X5V976_9ACTN</name>
<dbReference type="RefSeq" id="WP_337758620.1">
    <property type="nucleotide sequence ID" value="NZ_JAASRO010000001.1"/>
</dbReference>
<evidence type="ECO:0000313" key="3">
    <source>
        <dbReference type="EMBL" id="NIK56964.1"/>
    </source>
</evidence>
<evidence type="ECO:0000313" key="4">
    <source>
        <dbReference type="Proteomes" id="UP000555407"/>
    </source>
</evidence>
<dbReference type="EMBL" id="JAASRO010000001">
    <property type="protein sequence ID" value="NIK56964.1"/>
    <property type="molecule type" value="Genomic_DNA"/>
</dbReference>
<dbReference type="PROSITE" id="PS51257">
    <property type="entry name" value="PROKAR_LIPOPROTEIN"/>
    <property type="match status" value="1"/>
</dbReference>
<protein>
    <recommendedName>
        <fullName evidence="5">SurA-like protein</fullName>
    </recommendedName>
</protein>
<dbReference type="AlphaFoldDB" id="A0A7X5V976"/>
<evidence type="ECO:0000256" key="1">
    <source>
        <dbReference type="SAM" id="MobiDB-lite"/>
    </source>
</evidence>
<evidence type="ECO:0008006" key="5">
    <source>
        <dbReference type="Google" id="ProtNLM"/>
    </source>
</evidence>